<reference evidence="1" key="1">
    <citation type="journal article" date="2015" name="Nature">
        <title>Complex archaea that bridge the gap between prokaryotes and eukaryotes.</title>
        <authorList>
            <person name="Spang A."/>
            <person name="Saw J.H."/>
            <person name="Jorgensen S.L."/>
            <person name="Zaremba-Niedzwiedzka K."/>
            <person name="Martijn J."/>
            <person name="Lind A.E."/>
            <person name="van Eijk R."/>
            <person name="Schleper C."/>
            <person name="Guy L."/>
            <person name="Ettema T.J."/>
        </authorList>
    </citation>
    <scope>NUCLEOTIDE SEQUENCE</scope>
</reference>
<organism evidence="1">
    <name type="scientific">marine sediment metagenome</name>
    <dbReference type="NCBI Taxonomy" id="412755"/>
    <lineage>
        <taxon>unclassified sequences</taxon>
        <taxon>metagenomes</taxon>
        <taxon>ecological metagenomes</taxon>
    </lineage>
</organism>
<name>A0A0F9M1B3_9ZZZZ</name>
<dbReference type="AlphaFoldDB" id="A0A0F9M1B3"/>
<sequence>MRKALILTVALVAASLVLSFSGAALAEGDLDRDIYLSAGYGVFIPAGDFYKPISGNDWENGADVNFSIVSQQSDIFAVGLDLHYYDTEVNFPAGIITVHVTGLEPMQMLQRKDADFQPYGGIGAGFYFNTLQGVSGPGIVNDIYKGVGPLIKGGARYFLGDKFFIGGHLKMFSNESDMDDGSTFDFGGTSMNLEVGVAF</sequence>
<evidence type="ECO:0008006" key="2">
    <source>
        <dbReference type="Google" id="ProtNLM"/>
    </source>
</evidence>
<comment type="caution">
    <text evidence="1">The sequence shown here is derived from an EMBL/GenBank/DDBJ whole genome shotgun (WGS) entry which is preliminary data.</text>
</comment>
<dbReference type="Gene3D" id="2.40.160.20">
    <property type="match status" value="1"/>
</dbReference>
<accession>A0A0F9M1B3</accession>
<proteinExistence type="predicted"/>
<dbReference type="InterPro" id="IPR011250">
    <property type="entry name" value="OMP/PagP_B-barrel"/>
</dbReference>
<gene>
    <name evidence="1" type="ORF">LCGC14_1440840</name>
</gene>
<protein>
    <recommendedName>
        <fullName evidence="2">Outer membrane protein beta-barrel domain-containing protein</fullName>
    </recommendedName>
</protein>
<evidence type="ECO:0000313" key="1">
    <source>
        <dbReference type="EMBL" id="KKM70425.1"/>
    </source>
</evidence>
<dbReference type="SUPFAM" id="SSF56925">
    <property type="entry name" value="OMPA-like"/>
    <property type="match status" value="1"/>
</dbReference>
<dbReference type="EMBL" id="LAZR01009820">
    <property type="protein sequence ID" value="KKM70425.1"/>
    <property type="molecule type" value="Genomic_DNA"/>
</dbReference>